<sequence length="668" mass="70187">MSKPSPARALSRLALVTATAVVAGLCAVAPASADTGTYDNSGTETPTSTGTLGTGVGQKLTGAQMVQRARDWVSHRVSYDQSQSFSDSEVGGPYRTDCGGLVDMAWQLTSSPVVTTPSPGIDSSTYSTKLTSWSQLQPGDALAVPGKHINLFAGWTNQANGDFTYIAEDNPGVPTGEYPANIHDDSIDGYAPSSFELLRSNNLAPAIPANFNVTIDANGAALASGQTVSGTVNLTAVASSQGVINSLSYTITGPSGTQTINGGTGANNYAQAWNTTGLPNGTYTISVNANEIDGQNHTYGPVTVTVGNGNTSDSTWSVYNPDTKTMTLFGLGSGGHLGLTKTTNGGASWSNWTEANAYWTLQGTPDAVYDPDAKITMLFARGSANGAMGISTSSNNGASWSNWTQVNAYWSNFKGDASAVYNPDTKKVTVFARGGDGKIGYTQSSNAGASWSNWAEVNAYWNNFAGDPHVIYNPTTKRMTVFARGGDGKIGYTQSSNDGASWSNWAEVNAYWNNFAGDPHVVLNPDTHQMTVFARGGDGKIGYTQSSNDGASWSNWAEVNAYWNNFAGDPHPVYNAGTKTISLLARGGDGKIGYTQSSNDGASWSNWAEVNAYWNNFAGDPTATYDPDTTQNTVFALGSGGHMGYTQSSGGGWSNWAEVNAYWTLIGS</sequence>
<proteinExistence type="predicted"/>
<name>A0ABY7NW07_9ACTN</name>
<dbReference type="SUPFAM" id="SSF89372">
    <property type="entry name" value="Fucose-specific lectin"/>
    <property type="match status" value="1"/>
</dbReference>
<reference evidence="4 5" key="1">
    <citation type="submission" date="2022-12" db="EMBL/GenBank/DDBJ databases">
        <authorList>
            <person name="Mo P."/>
        </authorList>
    </citation>
    <scope>NUCLEOTIDE SEQUENCE [LARGE SCALE GENOMIC DNA]</scope>
    <source>
        <strain evidence="4 5">HUAS 2-6</strain>
    </source>
</reference>
<feature type="domain" description="PLL-like beta propeller" evidence="3">
    <location>
        <begin position="393"/>
        <end position="661"/>
    </location>
</feature>
<dbReference type="RefSeq" id="WP_270079472.1">
    <property type="nucleotide sequence ID" value="NZ_CP115300.1"/>
</dbReference>
<dbReference type="EMBL" id="CP115300">
    <property type="protein sequence ID" value="WBO61510.1"/>
    <property type="molecule type" value="Genomic_DNA"/>
</dbReference>
<organism evidence="4 5">
    <name type="scientific">Streptomyces camelliae</name>
    <dbReference type="NCBI Taxonomy" id="3004093"/>
    <lineage>
        <taxon>Bacteria</taxon>
        <taxon>Bacillati</taxon>
        <taxon>Actinomycetota</taxon>
        <taxon>Actinomycetes</taxon>
        <taxon>Kitasatosporales</taxon>
        <taxon>Streptomycetaceae</taxon>
        <taxon>Streptomyces</taxon>
    </lineage>
</organism>
<feature type="chain" id="PRO_5046919718" description="PLL-like beta propeller domain-containing protein" evidence="2">
    <location>
        <begin position="34"/>
        <end position="668"/>
    </location>
</feature>
<dbReference type="Proteomes" id="UP001212326">
    <property type="component" value="Chromosome"/>
</dbReference>
<evidence type="ECO:0000259" key="3">
    <source>
        <dbReference type="Pfam" id="PF26607"/>
    </source>
</evidence>
<keyword evidence="5" id="KW-1185">Reference proteome</keyword>
<feature type="signal peptide" evidence="2">
    <location>
        <begin position="1"/>
        <end position="33"/>
    </location>
</feature>
<keyword evidence="2" id="KW-0732">Signal</keyword>
<dbReference type="Pfam" id="PF17957">
    <property type="entry name" value="Big_7"/>
    <property type="match status" value="1"/>
</dbReference>
<dbReference type="InterPro" id="IPR013783">
    <property type="entry name" value="Ig-like_fold"/>
</dbReference>
<dbReference type="SUPFAM" id="SSF50939">
    <property type="entry name" value="Sialidases"/>
    <property type="match status" value="1"/>
</dbReference>
<evidence type="ECO:0000313" key="5">
    <source>
        <dbReference type="Proteomes" id="UP001212326"/>
    </source>
</evidence>
<evidence type="ECO:0000256" key="1">
    <source>
        <dbReference type="SAM" id="MobiDB-lite"/>
    </source>
</evidence>
<dbReference type="Gene3D" id="2.120.10.10">
    <property type="match status" value="1"/>
</dbReference>
<protein>
    <recommendedName>
        <fullName evidence="3">PLL-like beta propeller domain-containing protein</fullName>
    </recommendedName>
</protein>
<feature type="region of interest" description="Disordered" evidence="1">
    <location>
        <begin position="33"/>
        <end position="55"/>
    </location>
</feature>
<dbReference type="InterPro" id="IPR036278">
    <property type="entry name" value="Sialidase_sf"/>
</dbReference>
<feature type="compositionally biased region" description="Low complexity" evidence="1">
    <location>
        <begin position="42"/>
        <end position="51"/>
    </location>
</feature>
<evidence type="ECO:0000313" key="4">
    <source>
        <dbReference type="EMBL" id="WBO61510.1"/>
    </source>
</evidence>
<accession>A0ABY7NW07</accession>
<dbReference type="Pfam" id="PF26607">
    <property type="entry name" value="DUF8189"/>
    <property type="match status" value="1"/>
</dbReference>
<evidence type="ECO:0000256" key="2">
    <source>
        <dbReference type="SAM" id="SignalP"/>
    </source>
</evidence>
<gene>
    <name evidence="4" type="ORF">O1G22_00770</name>
</gene>
<dbReference type="InterPro" id="IPR058502">
    <property type="entry name" value="PLL-like_beta-prop"/>
</dbReference>
<dbReference type="Gene3D" id="2.60.40.10">
    <property type="entry name" value="Immunoglobulins"/>
    <property type="match status" value="1"/>
</dbReference>